<protein>
    <recommendedName>
        <fullName evidence="1">PDZ domain-containing protein</fullName>
    </recommendedName>
</protein>
<comment type="caution">
    <text evidence="2">The sequence shown here is derived from an EMBL/GenBank/DDBJ whole genome shotgun (WGS) entry which is preliminary data.</text>
</comment>
<reference evidence="2 3" key="1">
    <citation type="submission" date="2018-01" db="EMBL/GenBank/DDBJ databases">
        <title>Whole genome sequencing of Histamine producing bacteria.</title>
        <authorList>
            <person name="Butler K."/>
        </authorList>
    </citation>
    <scope>NUCLEOTIDE SEQUENCE [LARGE SCALE GENOMIC DNA]</scope>
    <source>
        <strain evidence="2 3">DSM 24669</strain>
    </source>
</reference>
<gene>
    <name evidence="2" type="ORF">C9I94_01990</name>
</gene>
<evidence type="ECO:0000313" key="3">
    <source>
        <dbReference type="Proteomes" id="UP000240481"/>
    </source>
</evidence>
<dbReference type="Gene3D" id="2.30.42.10">
    <property type="match status" value="1"/>
</dbReference>
<dbReference type="Gene3D" id="2.40.70.10">
    <property type="entry name" value="Acid Proteases"/>
    <property type="match status" value="1"/>
</dbReference>
<dbReference type="Pfam" id="PF13650">
    <property type="entry name" value="Asp_protease_2"/>
    <property type="match status" value="1"/>
</dbReference>
<dbReference type="SUPFAM" id="SSF50156">
    <property type="entry name" value="PDZ domain-like"/>
    <property type="match status" value="1"/>
</dbReference>
<feature type="domain" description="PDZ" evidence="1">
    <location>
        <begin position="297"/>
        <end position="389"/>
    </location>
</feature>
<organism evidence="2 3">
    <name type="scientific">Photobacterium swingsii</name>
    <dbReference type="NCBI Taxonomy" id="680026"/>
    <lineage>
        <taxon>Bacteria</taxon>
        <taxon>Pseudomonadati</taxon>
        <taxon>Pseudomonadota</taxon>
        <taxon>Gammaproteobacteria</taxon>
        <taxon>Vibrionales</taxon>
        <taxon>Vibrionaceae</taxon>
        <taxon>Photobacterium</taxon>
    </lineage>
</organism>
<dbReference type="InterPro" id="IPR021109">
    <property type="entry name" value="Peptidase_aspartic_dom_sf"/>
</dbReference>
<dbReference type="OrthoDB" id="5580718at2"/>
<name>A0A0J8Y375_9GAMM</name>
<dbReference type="InterPro" id="IPR001478">
    <property type="entry name" value="PDZ"/>
</dbReference>
<dbReference type="AlphaFoldDB" id="A0A0J8Y375"/>
<dbReference type="Pfam" id="PF00595">
    <property type="entry name" value="PDZ"/>
    <property type="match status" value="1"/>
</dbReference>
<dbReference type="RefSeq" id="WP_048896955.1">
    <property type="nucleotide sequence ID" value="NZ_AP024852.1"/>
</dbReference>
<dbReference type="Proteomes" id="UP000240481">
    <property type="component" value="Unassembled WGS sequence"/>
</dbReference>
<keyword evidence="3" id="KW-1185">Reference proteome</keyword>
<dbReference type="SMART" id="SM00228">
    <property type="entry name" value="PDZ"/>
    <property type="match status" value="1"/>
</dbReference>
<accession>A0A0J8Y375</accession>
<dbReference type="STRING" id="680026.AB733_00075"/>
<proteinExistence type="predicted"/>
<sequence length="400" mass="44671">MKILTLLLAITFITPLAAYASILDSGEISKAQYSVTLPFKLVNNMMIVSLPIKGKNYHFMFDTGAANVLSNQAIKELGLNKRSYTMKFHDISGEERESELYKGPDLHIGDVSFTNFDFAALDTLKDFPMSCFKLDGILGYNLLRHSAVAIDYQKKEITLSDSYKGNPISEGYNPIGFSFYNNDAPQVAIFHQFGDLLLGIDTGKDNGITFNHPEMLSVLDGLGYKPDSSYTIKALGMYGLKEYKMHDYTLSNMSIGRIVLNDTTVTVKAKKGISLAGVGFLSYFKTIIDFPSRVLWLKPISKEEDGFSLPRYGFNLDLAPDGKLLTSHVAEGMLAHQAGLKNGDQIIAINGSNKSIFSQNDYCNIYLDQSNHLYISRSKRLNLTVLRKGKQKDIIIYYKK</sequence>
<dbReference type="InterPro" id="IPR034122">
    <property type="entry name" value="Retropepsin-like_bacterial"/>
</dbReference>
<dbReference type="SUPFAM" id="SSF50630">
    <property type="entry name" value="Acid proteases"/>
    <property type="match status" value="1"/>
</dbReference>
<evidence type="ECO:0000259" key="1">
    <source>
        <dbReference type="PROSITE" id="PS50106"/>
    </source>
</evidence>
<dbReference type="EMBL" id="PYLZ01000001">
    <property type="protein sequence ID" value="PSW26777.1"/>
    <property type="molecule type" value="Genomic_DNA"/>
</dbReference>
<evidence type="ECO:0000313" key="2">
    <source>
        <dbReference type="EMBL" id="PSW26777.1"/>
    </source>
</evidence>
<dbReference type="InterPro" id="IPR036034">
    <property type="entry name" value="PDZ_sf"/>
</dbReference>
<dbReference type="CDD" id="cd05483">
    <property type="entry name" value="retropepsin_like_bacteria"/>
    <property type="match status" value="1"/>
</dbReference>
<dbReference type="PROSITE" id="PS50106">
    <property type="entry name" value="PDZ"/>
    <property type="match status" value="1"/>
</dbReference>